<evidence type="ECO:0000313" key="3">
    <source>
        <dbReference type="EMBL" id="ADV45471.1"/>
    </source>
</evidence>
<evidence type="ECO:0000256" key="2">
    <source>
        <dbReference type="SAM" id="Phobius"/>
    </source>
</evidence>
<reference evidence="4" key="2">
    <citation type="submission" date="2011-01" db="EMBL/GenBank/DDBJ databases">
        <title>The complete genome of Nitratifractor salsuginis DSM 16511.</title>
        <authorList>
            <consortium name="US DOE Joint Genome Institute (JGI-PGF)"/>
            <person name="Lucas S."/>
            <person name="Copeland A."/>
            <person name="Lapidus A."/>
            <person name="Bruce D."/>
            <person name="Goodwin L."/>
            <person name="Pitluck S."/>
            <person name="Kyrpides N."/>
            <person name="Mavromatis K."/>
            <person name="Ivanova N."/>
            <person name="Mikhailova N."/>
            <person name="Zeytun A."/>
            <person name="Detter J.C."/>
            <person name="Tapia R."/>
            <person name="Han C."/>
            <person name="Land M."/>
            <person name="Hauser L."/>
            <person name="Markowitz V."/>
            <person name="Cheng J.-F."/>
            <person name="Hugenholtz P."/>
            <person name="Woyke T."/>
            <person name="Wu D."/>
            <person name="Tindall B."/>
            <person name="Schuetze A."/>
            <person name="Brambilla E."/>
            <person name="Klenk H.-P."/>
            <person name="Eisen J.A."/>
        </authorList>
    </citation>
    <scope>NUCLEOTIDE SEQUENCE [LARGE SCALE GENOMIC DNA]</scope>
    <source>
        <strain evidence="4">DSM 16511 / JCM 12458 / E9I37-1</strain>
    </source>
</reference>
<gene>
    <name evidence="3" type="ordered locus">Nitsa_0199</name>
</gene>
<proteinExistence type="predicted"/>
<organism evidence="3 4">
    <name type="scientific">Nitratifractor salsuginis (strain DSM 16511 / JCM 12458 / E9I37-1)</name>
    <dbReference type="NCBI Taxonomy" id="749222"/>
    <lineage>
        <taxon>Bacteria</taxon>
        <taxon>Pseudomonadati</taxon>
        <taxon>Campylobacterota</taxon>
        <taxon>Epsilonproteobacteria</taxon>
        <taxon>Campylobacterales</taxon>
        <taxon>Sulfurovaceae</taxon>
        <taxon>Nitratifractor</taxon>
    </lineage>
</organism>
<evidence type="ECO:0000256" key="1">
    <source>
        <dbReference type="SAM" id="Coils"/>
    </source>
</evidence>
<dbReference type="KEGG" id="nsa:Nitsa_0199"/>
<dbReference type="EMBL" id="CP002452">
    <property type="protein sequence ID" value="ADV45471.1"/>
    <property type="molecule type" value="Genomic_DNA"/>
</dbReference>
<name>E6WZ21_NITSE</name>
<evidence type="ECO:0008006" key="5">
    <source>
        <dbReference type="Google" id="ProtNLM"/>
    </source>
</evidence>
<keyword evidence="1" id="KW-0175">Coiled coil</keyword>
<sequence length="86" mass="9950">MASVNAPKKERAEWFGFSIRSLVLIIVGIFLFGFYVGVLLFGENSLDVLNGLYREKAELLQQKHRLQSENQKLQKQYFELLQITGE</sequence>
<dbReference type="RefSeq" id="WP_013553168.1">
    <property type="nucleotide sequence ID" value="NC_014935.1"/>
</dbReference>
<feature type="transmembrane region" description="Helical" evidence="2">
    <location>
        <begin position="21"/>
        <end position="42"/>
    </location>
</feature>
<dbReference type="AlphaFoldDB" id="E6WZ21"/>
<feature type="coiled-coil region" evidence="1">
    <location>
        <begin position="49"/>
        <end position="83"/>
    </location>
</feature>
<keyword evidence="2" id="KW-0472">Membrane</keyword>
<keyword evidence="4" id="KW-1185">Reference proteome</keyword>
<keyword evidence="2" id="KW-1133">Transmembrane helix</keyword>
<dbReference type="OrthoDB" id="5373216at2"/>
<accession>E6WZ21</accession>
<keyword evidence="2" id="KW-0812">Transmembrane</keyword>
<evidence type="ECO:0000313" key="4">
    <source>
        <dbReference type="Proteomes" id="UP000008633"/>
    </source>
</evidence>
<dbReference type="Proteomes" id="UP000008633">
    <property type="component" value="Chromosome"/>
</dbReference>
<reference evidence="3 4" key="1">
    <citation type="journal article" date="2011" name="Stand. Genomic Sci.">
        <title>Complete genome sequence of Nitratifractor salsuginis type strain (E9I37-1).</title>
        <authorList>
            <person name="Anderson I."/>
            <person name="Sikorski J."/>
            <person name="Zeytun A."/>
            <person name="Nolan M."/>
            <person name="Lapidus A."/>
            <person name="Lucas S."/>
            <person name="Hammon N."/>
            <person name="Deshpande S."/>
            <person name="Cheng J.F."/>
            <person name="Tapia R."/>
            <person name="Han C."/>
            <person name="Goodwin L."/>
            <person name="Pitluck S."/>
            <person name="Liolios K."/>
            <person name="Pagani I."/>
            <person name="Ivanova N."/>
            <person name="Huntemann M."/>
            <person name="Mavromatis K."/>
            <person name="Ovchinikova G."/>
            <person name="Pati A."/>
            <person name="Chen A."/>
            <person name="Palaniappan K."/>
            <person name="Land M."/>
            <person name="Hauser L."/>
            <person name="Brambilla E.M."/>
            <person name="Ngatchou-Djao O.D."/>
            <person name="Rohde M."/>
            <person name="Tindall B.J."/>
            <person name="Goker M."/>
            <person name="Detter J.C."/>
            <person name="Woyke T."/>
            <person name="Bristow J."/>
            <person name="Eisen J.A."/>
            <person name="Markowitz V."/>
            <person name="Hugenholtz P."/>
            <person name="Klenk H.P."/>
            <person name="Kyrpides N.C."/>
        </authorList>
    </citation>
    <scope>NUCLEOTIDE SEQUENCE [LARGE SCALE GENOMIC DNA]</scope>
    <source>
        <strain evidence="4">DSM 16511 / JCM 12458 / E9I37-1</strain>
    </source>
</reference>
<dbReference type="HOGENOM" id="CLU_184293_2_0_7"/>
<dbReference type="STRING" id="749222.Nitsa_0199"/>
<protein>
    <recommendedName>
        <fullName evidence="5">Septum formation initiator</fullName>
    </recommendedName>
</protein>